<keyword evidence="7 9" id="KW-1208">Phospholipid metabolism</keyword>
<accession>A0ABQ1LRH8</accession>
<comment type="caution">
    <text evidence="9">Lacks conserved residue(s) required for the propagation of feature annotation.</text>
</comment>
<dbReference type="NCBIfam" id="NF003198">
    <property type="entry name" value="PRK04169.1-2"/>
    <property type="match status" value="1"/>
</dbReference>
<keyword evidence="4 9" id="KW-0460">Magnesium</keyword>
<dbReference type="InterPro" id="IPR010946">
    <property type="entry name" value="GGGP_synth"/>
</dbReference>
<reference evidence="11" key="1">
    <citation type="journal article" date="2019" name="Int. J. Syst. Evol. Microbiol.">
        <title>The Global Catalogue of Microorganisms (GCM) 10K type strain sequencing project: providing services to taxonomists for standard genome sequencing and annotation.</title>
        <authorList>
            <consortium name="The Broad Institute Genomics Platform"/>
            <consortium name="The Broad Institute Genome Sequencing Center for Infectious Disease"/>
            <person name="Wu L."/>
            <person name="Ma J."/>
        </authorList>
    </citation>
    <scope>NUCLEOTIDE SEQUENCE [LARGE SCALE GENOMIC DNA]</scope>
    <source>
        <strain evidence="11">CGMCC 1.12479</strain>
    </source>
</reference>
<keyword evidence="5 9" id="KW-0443">Lipid metabolism</keyword>
<comment type="similarity">
    <text evidence="9">Belongs to the GGGP/HepGP synthase family. Group II subfamily.</text>
</comment>
<evidence type="ECO:0000256" key="7">
    <source>
        <dbReference type="ARBA" id="ARBA00023264"/>
    </source>
</evidence>
<dbReference type="SUPFAM" id="SSF51395">
    <property type="entry name" value="FMN-linked oxidoreductases"/>
    <property type="match status" value="1"/>
</dbReference>
<dbReference type="EMBL" id="BMFD01000001">
    <property type="protein sequence ID" value="GGC27101.1"/>
    <property type="molecule type" value="Genomic_DNA"/>
</dbReference>
<evidence type="ECO:0000256" key="8">
    <source>
        <dbReference type="ARBA" id="ARBA00047288"/>
    </source>
</evidence>
<comment type="caution">
    <text evidence="10">The sequence shown here is derived from an EMBL/GenBank/DDBJ whole genome shotgun (WGS) entry which is preliminary data.</text>
</comment>
<dbReference type="NCBIfam" id="TIGR01768">
    <property type="entry name" value="GGGP-family"/>
    <property type="match status" value="1"/>
</dbReference>
<evidence type="ECO:0000256" key="1">
    <source>
        <dbReference type="ARBA" id="ARBA00022516"/>
    </source>
</evidence>
<keyword evidence="11" id="KW-1185">Reference proteome</keyword>
<evidence type="ECO:0000256" key="2">
    <source>
        <dbReference type="ARBA" id="ARBA00022679"/>
    </source>
</evidence>
<keyword evidence="2 9" id="KW-0808">Transferase</keyword>
<gene>
    <name evidence="10" type="primary">pcrB</name>
    <name evidence="10" type="ORF">GCM10010993_02750</name>
</gene>
<dbReference type="Gene3D" id="3.20.20.390">
    <property type="entry name" value="FMN-linked oxidoreductases"/>
    <property type="match status" value="1"/>
</dbReference>
<dbReference type="InterPro" id="IPR038597">
    <property type="entry name" value="GGGP/HepGP_synthase_sf"/>
</dbReference>
<evidence type="ECO:0000313" key="11">
    <source>
        <dbReference type="Proteomes" id="UP000635885"/>
    </source>
</evidence>
<name>A0ABQ1LRH8_9BACT</name>
<dbReference type="HAMAP" id="MF_00112">
    <property type="entry name" value="GGGP_HepGP_synthase"/>
    <property type="match status" value="1"/>
</dbReference>
<feature type="binding site" evidence="9">
    <location>
        <position position="25"/>
    </location>
    <ligand>
        <name>Mg(2+)</name>
        <dbReference type="ChEBI" id="CHEBI:18420"/>
    </ligand>
</feature>
<keyword evidence="3 9" id="KW-0479">Metal-binding</keyword>
<feature type="binding site" evidence="9">
    <location>
        <begin position="229"/>
        <end position="230"/>
    </location>
    <ligand>
        <name>sn-glycerol 1-phosphate</name>
        <dbReference type="ChEBI" id="CHEBI:57685"/>
    </ligand>
</feature>
<dbReference type="EC" id="2.5.1.41" evidence="9"/>
<evidence type="ECO:0000256" key="5">
    <source>
        <dbReference type="ARBA" id="ARBA00023098"/>
    </source>
</evidence>
<evidence type="ECO:0000256" key="6">
    <source>
        <dbReference type="ARBA" id="ARBA00023209"/>
    </source>
</evidence>
<keyword evidence="6 9" id="KW-0594">Phospholipid biosynthesis</keyword>
<organism evidence="10 11">
    <name type="scientific">Belliella aquatica</name>
    <dbReference type="NCBI Taxonomy" id="1323734"/>
    <lineage>
        <taxon>Bacteria</taxon>
        <taxon>Pseudomonadati</taxon>
        <taxon>Bacteroidota</taxon>
        <taxon>Cytophagia</taxon>
        <taxon>Cytophagales</taxon>
        <taxon>Cyclobacteriaceae</taxon>
        <taxon>Belliella</taxon>
    </lineage>
</organism>
<evidence type="ECO:0000313" key="10">
    <source>
        <dbReference type="EMBL" id="GGC27101.1"/>
    </source>
</evidence>
<comment type="catalytic activity">
    <reaction evidence="8 9">
        <text>sn-glycerol 1-phosphate + (2E,6E,10E)-geranylgeranyl diphosphate = sn-3-O-(geranylgeranyl)glycerol 1-phosphate + diphosphate</text>
        <dbReference type="Rhea" id="RHEA:23404"/>
        <dbReference type="ChEBI" id="CHEBI:33019"/>
        <dbReference type="ChEBI" id="CHEBI:57677"/>
        <dbReference type="ChEBI" id="CHEBI:57685"/>
        <dbReference type="ChEBI" id="CHEBI:58756"/>
        <dbReference type="EC" id="2.5.1.41"/>
    </reaction>
</comment>
<sequence>MGNKIENKLKALLKEGKKALAWLIDPDKIVEDLSFLQQVKEMSQLNLDFIFIGGSLIEKNDIDRIIKLIKEVDSELPILLFPGSVVQFSNHADGILFLSLISGRNPDLLIGQHVTIAPLLAKSNLEVLPTGYMLIDGGVATSVNYISQTIPLPNNKPELAVATALAGSFLGLRYFYLDAGSGAKKPVSSAIIQNVKKAVSAPIIVGGGLDSLEKVKIAYQAGADLVVIGNGAEKNLSLLTEALEYINVLNLSLNIN</sequence>
<evidence type="ECO:0000256" key="9">
    <source>
        <dbReference type="HAMAP-Rule" id="MF_00112"/>
    </source>
</evidence>
<dbReference type="Pfam" id="PF01884">
    <property type="entry name" value="PcrB"/>
    <property type="match status" value="1"/>
</dbReference>
<evidence type="ECO:0000256" key="3">
    <source>
        <dbReference type="ARBA" id="ARBA00022723"/>
    </source>
</evidence>
<comment type="function">
    <text evidence="9">Prenyltransferase that catalyzes the transfer of the geranylgeranyl moiety of geranylgeranyl diphosphate (GGPP) to the C3 hydroxyl of sn-glycerol-1-phosphate (G1P).</text>
</comment>
<feature type="binding site" evidence="9">
    <location>
        <begin position="176"/>
        <end position="182"/>
    </location>
    <ligand>
        <name>sn-glycerol 1-phosphate</name>
        <dbReference type="ChEBI" id="CHEBI:57685"/>
    </ligand>
</feature>
<protein>
    <recommendedName>
        <fullName evidence="9">Geranylgeranylglyceryl phosphate synthase</fullName>
        <shortName evidence="9">GGGP synthase</shortName>
        <shortName evidence="9">GGGPS</shortName>
        <ecNumber evidence="9">2.5.1.41</ecNumber>
    </recommendedName>
    <alternativeName>
        <fullName evidence="9">(S)-3-O-geranylgeranylglyceryl phosphate synthase</fullName>
    </alternativeName>
    <alternativeName>
        <fullName evidence="9">Phosphoglycerol geranylgeranyltransferase</fullName>
    </alternativeName>
</protein>
<feature type="binding site" evidence="9">
    <location>
        <position position="55"/>
    </location>
    <ligand>
        <name>Mg(2+)</name>
        <dbReference type="ChEBI" id="CHEBI:18420"/>
    </ligand>
</feature>
<evidence type="ECO:0000256" key="4">
    <source>
        <dbReference type="ARBA" id="ARBA00022842"/>
    </source>
</evidence>
<feature type="binding site" evidence="9">
    <location>
        <begin position="207"/>
        <end position="208"/>
    </location>
    <ligand>
        <name>sn-glycerol 1-phosphate</name>
        <dbReference type="ChEBI" id="CHEBI:57685"/>
    </ligand>
</feature>
<dbReference type="NCBIfam" id="TIGR01769">
    <property type="entry name" value="GGGP"/>
    <property type="match status" value="1"/>
</dbReference>
<dbReference type="InterPro" id="IPR008205">
    <property type="entry name" value="GGGP_HepGP_synthase"/>
</dbReference>
<proteinExistence type="inferred from homology"/>
<keyword evidence="1 9" id="KW-0444">Lipid biosynthesis</keyword>
<comment type="cofactor">
    <cofactor evidence="9">
        <name>Mg(2+)</name>
        <dbReference type="ChEBI" id="CHEBI:18420"/>
    </cofactor>
</comment>
<dbReference type="Proteomes" id="UP000635885">
    <property type="component" value="Unassembled WGS sequence"/>
</dbReference>